<reference evidence="2" key="1">
    <citation type="submission" date="2016-11" db="UniProtKB">
        <authorList>
            <consortium name="WormBaseParasite"/>
        </authorList>
    </citation>
    <scope>IDENTIFICATION</scope>
</reference>
<proteinExistence type="predicted"/>
<name>A0A1I7XHN2_HETBA</name>
<dbReference type="WBParaSite" id="Hba_17202">
    <property type="protein sequence ID" value="Hba_17202"/>
    <property type="gene ID" value="Hba_17202"/>
</dbReference>
<keyword evidence="1" id="KW-1185">Reference proteome</keyword>
<sequence>MSEPQPWPVPMDGWSFQTGVPPGAFSISTSGGIPLSNASHDLIKLEKAEPSEILHQPETVPLFIVGRLSFDSGKSIYYRKKGGRSRCGCRAIGGTGTWGGAKAERREEPRCCEARRNISRAVTSYTSGSVGRRCSAGASVLEDATELSSSIPYAVHLPARLARASWPRGFAIYCLVVSRMSC</sequence>
<accession>A0A1I7XHN2</accession>
<evidence type="ECO:0000313" key="2">
    <source>
        <dbReference type="WBParaSite" id="Hba_17202"/>
    </source>
</evidence>
<protein>
    <submittedName>
        <fullName evidence="2">Uncharacterized protein</fullName>
    </submittedName>
</protein>
<evidence type="ECO:0000313" key="1">
    <source>
        <dbReference type="Proteomes" id="UP000095283"/>
    </source>
</evidence>
<organism evidence="1 2">
    <name type="scientific">Heterorhabditis bacteriophora</name>
    <name type="common">Entomopathogenic nematode worm</name>
    <dbReference type="NCBI Taxonomy" id="37862"/>
    <lineage>
        <taxon>Eukaryota</taxon>
        <taxon>Metazoa</taxon>
        <taxon>Ecdysozoa</taxon>
        <taxon>Nematoda</taxon>
        <taxon>Chromadorea</taxon>
        <taxon>Rhabditida</taxon>
        <taxon>Rhabditina</taxon>
        <taxon>Rhabditomorpha</taxon>
        <taxon>Strongyloidea</taxon>
        <taxon>Heterorhabditidae</taxon>
        <taxon>Heterorhabditis</taxon>
    </lineage>
</organism>
<dbReference type="Proteomes" id="UP000095283">
    <property type="component" value="Unplaced"/>
</dbReference>
<dbReference type="AlphaFoldDB" id="A0A1I7XHN2"/>